<sequence length="240" mass="26086">MRSVVAAVLVPVLVVFLIGPYTFLPSLLEYAVARDVKTRLAVERQPEVELKSDPPLRMLSGEFSGGRIVMKNTELGNVTATRARIDLDPFDIDVWATIRKGQVVARDPLSGDVRVDVPEREVSRLAEAGSEIPIEDVDVQEDGVVVRSKVSVLGARFPVSIEGEPGLRDGELMFEPRDLKAAGVQVPDELADRLLAGTSFEYPLDRLPYQTRIAGVETEDGRIILSGKVPSIPLGAYPGG</sequence>
<name>A0A6J4NXU5_9ACTN</name>
<protein>
    <recommendedName>
        <fullName evidence="2">DUF2993 domain-containing protein</fullName>
    </recommendedName>
</protein>
<evidence type="ECO:0008006" key="2">
    <source>
        <dbReference type="Google" id="ProtNLM"/>
    </source>
</evidence>
<evidence type="ECO:0000313" key="1">
    <source>
        <dbReference type="EMBL" id="CAA9400557.1"/>
    </source>
</evidence>
<dbReference type="Pfam" id="PF11209">
    <property type="entry name" value="LmeA"/>
    <property type="match status" value="1"/>
</dbReference>
<dbReference type="InterPro" id="IPR021373">
    <property type="entry name" value="DUF2993"/>
</dbReference>
<dbReference type="EMBL" id="CADCVA010000020">
    <property type="protein sequence ID" value="CAA9400557.1"/>
    <property type="molecule type" value="Genomic_DNA"/>
</dbReference>
<dbReference type="AlphaFoldDB" id="A0A6J4NXU5"/>
<accession>A0A6J4NXU5</accession>
<organism evidence="1">
    <name type="scientific">uncultured Rubrobacteraceae bacterium</name>
    <dbReference type="NCBI Taxonomy" id="349277"/>
    <lineage>
        <taxon>Bacteria</taxon>
        <taxon>Bacillati</taxon>
        <taxon>Actinomycetota</taxon>
        <taxon>Rubrobacteria</taxon>
        <taxon>Rubrobacterales</taxon>
        <taxon>Rubrobacteraceae</taxon>
        <taxon>environmental samples</taxon>
    </lineage>
</organism>
<reference evidence="1" key="1">
    <citation type="submission" date="2020-02" db="EMBL/GenBank/DDBJ databases">
        <authorList>
            <person name="Meier V. D."/>
        </authorList>
    </citation>
    <scope>NUCLEOTIDE SEQUENCE</scope>
    <source>
        <strain evidence="1">AVDCRST_MAG82</strain>
    </source>
</reference>
<proteinExistence type="predicted"/>
<gene>
    <name evidence="1" type="ORF">AVDCRST_MAG82-184</name>
</gene>